<dbReference type="Proteomes" id="UP000183376">
    <property type="component" value="Chromosome I"/>
</dbReference>
<keyword evidence="4" id="KW-1185">Reference proteome</keyword>
<feature type="signal peptide" evidence="1">
    <location>
        <begin position="1"/>
        <end position="20"/>
    </location>
</feature>
<dbReference type="SUPFAM" id="SSF56601">
    <property type="entry name" value="beta-lactamase/transpeptidase-like"/>
    <property type="match status" value="1"/>
</dbReference>
<proteinExistence type="predicted"/>
<feature type="chain" id="PRO_5038894038" evidence="1">
    <location>
        <begin position="21"/>
        <end position="400"/>
    </location>
</feature>
<dbReference type="EMBL" id="LT629701">
    <property type="protein sequence ID" value="SDM56190.1"/>
    <property type="molecule type" value="Genomic_DNA"/>
</dbReference>
<evidence type="ECO:0000313" key="3">
    <source>
        <dbReference type="EMBL" id="SDM56190.1"/>
    </source>
</evidence>
<reference evidence="3 4" key="1">
    <citation type="submission" date="2016-10" db="EMBL/GenBank/DDBJ databases">
        <authorList>
            <person name="de Groot N.N."/>
        </authorList>
    </citation>
    <scope>NUCLEOTIDE SEQUENCE [LARGE SCALE GENOMIC DNA]</scope>
    <source>
        <strain evidence="3 4">DSM 44149</strain>
    </source>
</reference>
<dbReference type="OrthoDB" id="503788at2"/>
<keyword evidence="3" id="KW-0645">Protease</keyword>
<dbReference type="PANTHER" id="PTHR46825:SF7">
    <property type="entry name" value="D-ALANYL-D-ALANINE CARBOXYPEPTIDASE"/>
    <property type="match status" value="1"/>
</dbReference>
<keyword evidence="3" id="KW-0378">Hydrolase</keyword>
<dbReference type="eggNOG" id="COG1680">
    <property type="taxonomic scope" value="Bacteria"/>
</dbReference>
<dbReference type="InterPro" id="IPR050491">
    <property type="entry name" value="AmpC-like"/>
</dbReference>
<dbReference type="InterPro" id="IPR001466">
    <property type="entry name" value="Beta-lactam-related"/>
</dbReference>
<sequence>MRAPLIAWASAALLGIGAVAAPAASTAEGEMTGNAKHGELASAVEAIRRAGVPGVFAEVRDGERAWRGASGVADVETGRPVTPGMRHRVGSITKTFTAAAVLQEVEKGRIGLDAPIGTYLPQLVPGERGRRITVRMLLNQTSGLPEYLPYAFPSLQSFPAPGSAKSLDDNRFRQFHRAELIKMGVTAPPAGEPGSTPGTYSNTNYLLLGQLLERVSGMTAEEHITRNVIERAGLRNTEFPAGPRIKGPHPKMYESLFGTIDPPRDYSDYNMSWVSTGAGLVSTVDDVNRFYRLLLDGKIIKPSSLEQMQRTTPVVGQTGGTVDYGLGLHRFTIPGCGTFWGHDGTVWGAETLSMISPDGRRQLTVAMNLVRWNELDASGKPQHHPIDDALKALRGTVFCG</sequence>
<keyword evidence="3" id="KW-0121">Carboxypeptidase</keyword>
<name>A0A1G9U8B6_ALLAB</name>
<dbReference type="GO" id="GO:0004180">
    <property type="term" value="F:carboxypeptidase activity"/>
    <property type="evidence" value="ECO:0007669"/>
    <property type="project" value="UniProtKB-KW"/>
</dbReference>
<dbReference type="Pfam" id="PF00144">
    <property type="entry name" value="Beta-lactamase"/>
    <property type="match status" value="1"/>
</dbReference>
<dbReference type="STRING" id="211114.SAMN04489726_2257"/>
<evidence type="ECO:0000256" key="1">
    <source>
        <dbReference type="SAM" id="SignalP"/>
    </source>
</evidence>
<dbReference type="RefSeq" id="WP_081900630.1">
    <property type="nucleotide sequence ID" value="NZ_JOEF01000023.1"/>
</dbReference>
<dbReference type="AlphaFoldDB" id="A0A1G9U8B6"/>
<evidence type="ECO:0000313" key="4">
    <source>
        <dbReference type="Proteomes" id="UP000183376"/>
    </source>
</evidence>
<feature type="domain" description="Beta-lactamase-related" evidence="2">
    <location>
        <begin position="48"/>
        <end position="380"/>
    </location>
</feature>
<accession>A0A1G9U8B6</accession>
<organism evidence="3 4">
    <name type="scientific">Allokutzneria albata</name>
    <name type="common">Kibdelosporangium albatum</name>
    <dbReference type="NCBI Taxonomy" id="211114"/>
    <lineage>
        <taxon>Bacteria</taxon>
        <taxon>Bacillati</taxon>
        <taxon>Actinomycetota</taxon>
        <taxon>Actinomycetes</taxon>
        <taxon>Pseudonocardiales</taxon>
        <taxon>Pseudonocardiaceae</taxon>
        <taxon>Allokutzneria</taxon>
    </lineage>
</organism>
<dbReference type="InterPro" id="IPR012338">
    <property type="entry name" value="Beta-lactam/transpept-like"/>
</dbReference>
<dbReference type="Gene3D" id="3.40.710.10">
    <property type="entry name" value="DD-peptidase/beta-lactamase superfamily"/>
    <property type="match status" value="1"/>
</dbReference>
<gene>
    <name evidence="3" type="ORF">SAMN04489726_2257</name>
</gene>
<keyword evidence="1" id="KW-0732">Signal</keyword>
<evidence type="ECO:0000259" key="2">
    <source>
        <dbReference type="Pfam" id="PF00144"/>
    </source>
</evidence>
<protein>
    <submittedName>
        <fullName evidence="3">D-alanyl-D-alanine carboxypeptidase</fullName>
    </submittedName>
</protein>
<dbReference type="PANTHER" id="PTHR46825">
    <property type="entry name" value="D-ALANYL-D-ALANINE-CARBOXYPEPTIDASE/ENDOPEPTIDASE AMPH"/>
    <property type="match status" value="1"/>
</dbReference>